<comment type="caution">
    <text evidence="1">The sequence shown here is derived from an EMBL/GenBank/DDBJ whole genome shotgun (WGS) entry which is preliminary data.</text>
</comment>
<reference evidence="1 2" key="1">
    <citation type="submission" date="2016-10" db="EMBL/GenBank/DDBJ databases">
        <title>Genome sequence of the basidiomycete white-rot fungus Trametes pubescens.</title>
        <authorList>
            <person name="Makela M.R."/>
            <person name="Granchi Z."/>
            <person name="Peng M."/>
            <person name="De Vries R.P."/>
            <person name="Grigoriev I."/>
            <person name="Riley R."/>
            <person name="Hilden K."/>
        </authorList>
    </citation>
    <scope>NUCLEOTIDE SEQUENCE [LARGE SCALE GENOMIC DNA]</scope>
    <source>
        <strain evidence="1 2">FBCC735</strain>
    </source>
</reference>
<dbReference type="AlphaFoldDB" id="A0A1M2VF85"/>
<sequence>MSPIVSLIMIQQRPRIKGNIVRDARGVLVVVDVDEQHTVAVWQWRPTDTAEL</sequence>
<evidence type="ECO:0000313" key="1">
    <source>
        <dbReference type="EMBL" id="OJT06240.1"/>
    </source>
</evidence>
<keyword evidence="2" id="KW-1185">Reference proteome</keyword>
<organism evidence="1 2">
    <name type="scientific">Trametes pubescens</name>
    <name type="common">White-rot fungus</name>
    <dbReference type="NCBI Taxonomy" id="154538"/>
    <lineage>
        <taxon>Eukaryota</taxon>
        <taxon>Fungi</taxon>
        <taxon>Dikarya</taxon>
        <taxon>Basidiomycota</taxon>
        <taxon>Agaricomycotina</taxon>
        <taxon>Agaricomycetes</taxon>
        <taxon>Polyporales</taxon>
        <taxon>Polyporaceae</taxon>
        <taxon>Trametes</taxon>
    </lineage>
</organism>
<gene>
    <name evidence="1" type="ORF">TRAPUB_2921</name>
</gene>
<name>A0A1M2VF85_TRAPU</name>
<evidence type="ECO:0000313" key="2">
    <source>
        <dbReference type="Proteomes" id="UP000184267"/>
    </source>
</evidence>
<accession>A0A1M2VF85</accession>
<dbReference type="EMBL" id="MNAD01001337">
    <property type="protein sequence ID" value="OJT06240.1"/>
    <property type="molecule type" value="Genomic_DNA"/>
</dbReference>
<dbReference type="Proteomes" id="UP000184267">
    <property type="component" value="Unassembled WGS sequence"/>
</dbReference>
<protein>
    <submittedName>
        <fullName evidence="1">Uncharacterized protein</fullName>
    </submittedName>
</protein>
<proteinExistence type="predicted"/>